<dbReference type="OrthoDB" id="6882278at2"/>
<evidence type="ECO:0000313" key="4">
    <source>
        <dbReference type="Proteomes" id="UP000198339"/>
    </source>
</evidence>
<keyword evidence="2" id="KW-0812">Transmembrane</keyword>
<accession>A0A239JUI6</accession>
<evidence type="ECO:0000313" key="3">
    <source>
        <dbReference type="EMBL" id="SNT09567.1"/>
    </source>
</evidence>
<organism evidence="3 4">
    <name type="scientific">Sphingopyxis indica</name>
    <dbReference type="NCBI Taxonomy" id="436663"/>
    <lineage>
        <taxon>Bacteria</taxon>
        <taxon>Pseudomonadati</taxon>
        <taxon>Pseudomonadota</taxon>
        <taxon>Alphaproteobacteria</taxon>
        <taxon>Sphingomonadales</taxon>
        <taxon>Sphingomonadaceae</taxon>
        <taxon>Sphingopyxis</taxon>
    </lineage>
</organism>
<evidence type="ECO:0008006" key="5">
    <source>
        <dbReference type="Google" id="ProtNLM"/>
    </source>
</evidence>
<proteinExistence type="predicted"/>
<protein>
    <recommendedName>
        <fullName evidence="5">TIGR03982 family His-Xaa-Ser system protein</fullName>
    </recommendedName>
</protein>
<sequence>MRSRFQPERIATHLVALLVGALIAWLALPLWREMVMGWNQERYGLLVEQCDGAMRDHYQAKQTAALAPSADGARALAASEIGLIICQDYDLHQKKLLQWGLSENELAQMRLRAIEARASDLQEVIETHEIRF</sequence>
<dbReference type="EMBL" id="FZPA01000011">
    <property type="protein sequence ID" value="SNT09567.1"/>
    <property type="molecule type" value="Genomic_DNA"/>
</dbReference>
<dbReference type="NCBIfam" id="TIGR03982">
    <property type="entry name" value="TIGR03982 family His-Xaa-Ser system protein"/>
    <property type="match status" value="1"/>
</dbReference>
<dbReference type="InterPro" id="IPR023814">
    <property type="entry name" value="His-Xaa-Ser_sys"/>
</dbReference>
<keyword evidence="2" id="KW-1133">Transmembrane helix</keyword>
<dbReference type="Proteomes" id="UP000198339">
    <property type="component" value="Unassembled WGS sequence"/>
</dbReference>
<keyword evidence="2" id="KW-0472">Membrane</keyword>
<keyword evidence="4" id="KW-1185">Reference proteome</keyword>
<feature type="transmembrane region" description="Helical" evidence="2">
    <location>
        <begin position="12"/>
        <end position="31"/>
    </location>
</feature>
<reference evidence="3 4" key="1">
    <citation type="submission" date="2017-06" db="EMBL/GenBank/DDBJ databases">
        <authorList>
            <person name="Kim H.J."/>
            <person name="Triplett B.A."/>
        </authorList>
    </citation>
    <scope>NUCLEOTIDE SEQUENCE [LARGE SCALE GENOMIC DNA]</scope>
    <source>
        <strain evidence="3 4">DS15</strain>
    </source>
</reference>
<feature type="coiled-coil region" evidence="1">
    <location>
        <begin position="104"/>
        <end position="131"/>
    </location>
</feature>
<evidence type="ECO:0000256" key="2">
    <source>
        <dbReference type="SAM" id="Phobius"/>
    </source>
</evidence>
<gene>
    <name evidence="3" type="ORF">SAMN06295955_11186</name>
</gene>
<evidence type="ECO:0000256" key="1">
    <source>
        <dbReference type="SAM" id="Coils"/>
    </source>
</evidence>
<dbReference type="AlphaFoldDB" id="A0A239JUI6"/>
<keyword evidence="1" id="KW-0175">Coiled coil</keyword>
<name>A0A239JUI6_9SPHN</name>
<dbReference type="RefSeq" id="WP_089216747.1">
    <property type="nucleotide sequence ID" value="NZ_FZPA01000011.1"/>
</dbReference>